<dbReference type="InterPro" id="IPR002083">
    <property type="entry name" value="MATH/TRAF_dom"/>
</dbReference>
<evidence type="ECO:0000313" key="5">
    <source>
        <dbReference type="RefSeq" id="XP_011299349.1"/>
    </source>
</evidence>
<dbReference type="PROSITE" id="PS50097">
    <property type="entry name" value="BTB"/>
    <property type="match status" value="1"/>
</dbReference>
<dbReference type="CDD" id="cd00121">
    <property type="entry name" value="MATH"/>
    <property type="match status" value="1"/>
</dbReference>
<protein>
    <submittedName>
        <fullName evidence="4 5">Speckle-type POZ protein</fullName>
    </submittedName>
</protein>
<dbReference type="OrthoDB" id="7628309at2759"/>
<dbReference type="PANTHER" id="PTHR24413">
    <property type="entry name" value="SPECKLE-TYPE POZ PROTEIN"/>
    <property type="match status" value="1"/>
</dbReference>
<evidence type="ECO:0000313" key="3">
    <source>
        <dbReference type="Proteomes" id="UP000694866"/>
    </source>
</evidence>
<dbReference type="SMART" id="SM00225">
    <property type="entry name" value="BTB"/>
    <property type="match status" value="1"/>
</dbReference>
<feature type="domain" description="BTB" evidence="1">
    <location>
        <begin position="185"/>
        <end position="253"/>
    </location>
</feature>
<feature type="domain" description="MATH" evidence="2">
    <location>
        <begin position="18"/>
        <end position="142"/>
    </location>
</feature>
<dbReference type="FunFam" id="3.30.710.10:FF:000159">
    <property type="entry name" value="Speckle-type POZ protein B"/>
    <property type="match status" value="1"/>
</dbReference>
<dbReference type="RefSeq" id="XP_011299348.1">
    <property type="nucleotide sequence ID" value="XM_011301046.1"/>
</dbReference>
<dbReference type="Gene3D" id="2.60.210.10">
    <property type="entry name" value="Apoptosis, Tumor Necrosis Factor Receptor Associated Protein 2, Chain A"/>
    <property type="match status" value="1"/>
</dbReference>
<dbReference type="Pfam" id="PF00651">
    <property type="entry name" value="BTB"/>
    <property type="match status" value="1"/>
</dbReference>
<dbReference type="GO" id="GO:0030163">
    <property type="term" value="P:protein catabolic process"/>
    <property type="evidence" value="ECO:0007669"/>
    <property type="project" value="UniProtKB-ARBA"/>
</dbReference>
<organism evidence="3 4">
    <name type="scientific">Fopius arisanus</name>
    <dbReference type="NCBI Taxonomy" id="64838"/>
    <lineage>
        <taxon>Eukaryota</taxon>
        <taxon>Metazoa</taxon>
        <taxon>Ecdysozoa</taxon>
        <taxon>Arthropoda</taxon>
        <taxon>Hexapoda</taxon>
        <taxon>Insecta</taxon>
        <taxon>Pterygota</taxon>
        <taxon>Neoptera</taxon>
        <taxon>Endopterygota</taxon>
        <taxon>Hymenoptera</taxon>
        <taxon>Apocrita</taxon>
        <taxon>Ichneumonoidea</taxon>
        <taxon>Braconidae</taxon>
        <taxon>Opiinae</taxon>
        <taxon>Fopius</taxon>
    </lineage>
</organism>
<dbReference type="Gene3D" id="1.25.40.420">
    <property type="match status" value="1"/>
</dbReference>
<evidence type="ECO:0000259" key="2">
    <source>
        <dbReference type="PROSITE" id="PS50144"/>
    </source>
</evidence>
<accession>A0A9R1SY81</accession>
<proteinExistence type="predicted"/>
<dbReference type="InterPro" id="IPR008974">
    <property type="entry name" value="TRAF-like"/>
</dbReference>
<name>A0A9R1TWX2_9HYME</name>
<dbReference type="PROSITE" id="PS50144">
    <property type="entry name" value="MATH"/>
    <property type="match status" value="1"/>
</dbReference>
<keyword evidence="3" id="KW-1185">Reference proteome</keyword>
<dbReference type="SUPFAM" id="SSF49599">
    <property type="entry name" value="TRAF domain-like"/>
    <property type="match status" value="1"/>
</dbReference>
<dbReference type="RefSeq" id="XP_011299349.1">
    <property type="nucleotide sequence ID" value="XM_011301047.1"/>
</dbReference>
<gene>
    <name evidence="4 5" type="primary">LOC105264275</name>
</gene>
<dbReference type="Pfam" id="PF22486">
    <property type="entry name" value="MATH_2"/>
    <property type="match status" value="1"/>
</dbReference>
<accession>A0A9R1TWX2</accession>
<dbReference type="KEGG" id="fas:105264275"/>
<dbReference type="GeneID" id="105264275"/>
<dbReference type="SUPFAM" id="SSF54695">
    <property type="entry name" value="POZ domain"/>
    <property type="match status" value="1"/>
</dbReference>
<dbReference type="InterPro" id="IPR011333">
    <property type="entry name" value="SKP1/BTB/POZ_sf"/>
</dbReference>
<sequence>MGSSKGDDWTYTRKRTEETKYKWTIKDFSTIPQKCGDKIQSPSFFTEDGEREWKLAFYPSGCNLLHPDSVGLFVTPLMPEDVKFKIELTLAIFTPEEMIRSRNCFIQWKKDMPDWGYQCFIKRSELLSLKNSNDSIIIHCDMRIYDTAVVSAFDNISSDLSKSLKSQKRSLINDFRSLFTDPQFSDFRIIVGNEIFHVHKNILAARSSTFAVMFKHEEMEENRKNEVKIENMDSELVKGMLEYIYTSEVQDLERLACGLLGAAEQYDLGGLKNMCMDTMYNLLTAENAADILVHADLYRISRLKEDTINFIKEHLTEVQSTESFRKISNAGLLMELLLAIGKQDGKTNKTDEKNT</sequence>
<evidence type="ECO:0000259" key="1">
    <source>
        <dbReference type="PROSITE" id="PS50097"/>
    </source>
</evidence>
<evidence type="ECO:0000313" key="4">
    <source>
        <dbReference type="RefSeq" id="XP_011299348.1"/>
    </source>
</evidence>
<dbReference type="Gene3D" id="3.30.710.10">
    <property type="entry name" value="Potassium Channel Kv1.1, Chain A"/>
    <property type="match status" value="1"/>
</dbReference>
<dbReference type="Proteomes" id="UP000694866">
    <property type="component" value="Unplaced"/>
</dbReference>
<dbReference type="AlphaFoldDB" id="A0A9R1TWX2"/>
<reference evidence="4 5" key="1">
    <citation type="submission" date="2025-04" db="UniProtKB">
        <authorList>
            <consortium name="RefSeq"/>
        </authorList>
    </citation>
    <scope>IDENTIFICATION</scope>
    <source>
        <strain evidence="4 5">USDA-PBARC FA_bdor</strain>
        <tissue evidence="4 5">Whole organism</tissue>
    </source>
</reference>
<dbReference type="InterPro" id="IPR000210">
    <property type="entry name" value="BTB/POZ_dom"/>
</dbReference>